<comment type="caution">
    <text evidence="2">The sequence shown here is derived from an EMBL/GenBank/DDBJ whole genome shotgun (WGS) entry which is preliminary data.</text>
</comment>
<name>A0ABU5IYC5_9BACI</name>
<dbReference type="Proteomes" id="UP001290455">
    <property type="component" value="Unassembled WGS sequence"/>
</dbReference>
<keyword evidence="3" id="KW-1185">Reference proteome</keyword>
<gene>
    <name evidence="2" type="ORF">SM124_10450</name>
</gene>
<feature type="domain" description="Aerobactin siderophore biosynthesis IucA/IucC-like C-terminal" evidence="1">
    <location>
        <begin position="63"/>
        <end position="187"/>
    </location>
</feature>
<dbReference type="Pfam" id="PF06276">
    <property type="entry name" value="FhuF"/>
    <property type="match status" value="1"/>
</dbReference>
<sequence>MGNQLLKNEIEELSNYRFISEHEQSNLPLSIRLDQLLDNDTLFTFIQDVTKHIGSPNVKVTASMFSKRYAFLTAIYLYSMTAFNKRFNTSLEKIYLQTNDEDKIWLPTFYFSDLTVELSGQDREEWRREGIQSFFSNVISPVISEITKVTKQSKLILWENIAIYIFWLYETVLAEHENEDVRKRAKEDLHFLVQEAPGSLFGKFHENPIKRHYHEKRYVEHLDEVVRVRTTCCFFYQITETSERCKICPQTCNRKK</sequence>
<dbReference type="RefSeq" id="WP_322446465.1">
    <property type="nucleotide sequence ID" value="NZ_JAXOFX010000005.1"/>
</dbReference>
<dbReference type="EMBL" id="JAXOFX010000005">
    <property type="protein sequence ID" value="MDZ5472168.1"/>
    <property type="molecule type" value="Genomic_DNA"/>
</dbReference>
<reference evidence="2 3" key="1">
    <citation type="submission" date="2023-11" db="EMBL/GenBank/DDBJ databases">
        <title>Bacillus jintuensis, isolated from a mudflat on the Beibu Gulf coast.</title>
        <authorList>
            <person name="Li M."/>
        </authorList>
    </citation>
    <scope>NUCLEOTIDE SEQUENCE [LARGE SCALE GENOMIC DNA]</scope>
    <source>
        <strain evidence="2 3">31A1R</strain>
    </source>
</reference>
<accession>A0ABU5IYC5</accession>
<evidence type="ECO:0000313" key="2">
    <source>
        <dbReference type="EMBL" id="MDZ5472168.1"/>
    </source>
</evidence>
<proteinExistence type="predicted"/>
<evidence type="ECO:0000259" key="1">
    <source>
        <dbReference type="Pfam" id="PF06276"/>
    </source>
</evidence>
<dbReference type="InterPro" id="IPR022770">
    <property type="entry name" value="IucA/IucC-like_C"/>
</dbReference>
<organism evidence="2 3">
    <name type="scientific">Robertmurraya mangrovi</name>
    <dbReference type="NCBI Taxonomy" id="3098077"/>
    <lineage>
        <taxon>Bacteria</taxon>
        <taxon>Bacillati</taxon>
        <taxon>Bacillota</taxon>
        <taxon>Bacilli</taxon>
        <taxon>Bacillales</taxon>
        <taxon>Bacillaceae</taxon>
        <taxon>Robertmurraya</taxon>
    </lineage>
</organism>
<protein>
    <submittedName>
        <fullName evidence="2">IucA/IucC family C-terminal-domain containing protein</fullName>
    </submittedName>
</protein>
<evidence type="ECO:0000313" key="3">
    <source>
        <dbReference type="Proteomes" id="UP001290455"/>
    </source>
</evidence>